<evidence type="ECO:0000313" key="1">
    <source>
        <dbReference type="EMBL" id="EXX58247.1"/>
    </source>
</evidence>
<dbReference type="EMBL" id="JEMT01026969">
    <property type="protein sequence ID" value="EXX58247.1"/>
    <property type="molecule type" value="Genomic_DNA"/>
</dbReference>
<dbReference type="HOGENOM" id="CLU_109923_0_0_1"/>
<proteinExistence type="predicted"/>
<keyword evidence="2" id="KW-1185">Reference proteome</keyword>
<evidence type="ECO:0000313" key="2">
    <source>
        <dbReference type="Proteomes" id="UP000022910"/>
    </source>
</evidence>
<comment type="caution">
    <text evidence="1">The sequence shown here is derived from an EMBL/GenBank/DDBJ whole genome shotgun (WGS) entry which is preliminary data.</text>
</comment>
<dbReference type="OrthoDB" id="2445956at2759"/>
<organism evidence="1 2">
    <name type="scientific">Rhizophagus irregularis (strain DAOM 197198w)</name>
    <name type="common">Glomus intraradices</name>
    <dbReference type="NCBI Taxonomy" id="1432141"/>
    <lineage>
        <taxon>Eukaryota</taxon>
        <taxon>Fungi</taxon>
        <taxon>Fungi incertae sedis</taxon>
        <taxon>Mucoromycota</taxon>
        <taxon>Glomeromycotina</taxon>
        <taxon>Glomeromycetes</taxon>
        <taxon>Glomerales</taxon>
        <taxon>Glomeraceae</taxon>
        <taxon>Rhizophagus</taxon>
    </lineage>
</organism>
<accession>A0A015IM09</accession>
<gene>
    <name evidence="1" type="ORF">RirG_199790</name>
</gene>
<dbReference type="Proteomes" id="UP000022910">
    <property type="component" value="Unassembled WGS sequence"/>
</dbReference>
<reference evidence="1 2" key="1">
    <citation type="submission" date="2014-02" db="EMBL/GenBank/DDBJ databases">
        <title>Single nucleus genome sequencing reveals high similarity among nuclei of an endomycorrhizal fungus.</title>
        <authorList>
            <person name="Lin K."/>
            <person name="Geurts R."/>
            <person name="Zhang Z."/>
            <person name="Limpens E."/>
            <person name="Saunders D.G."/>
            <person name="Mu D."/>
            <person name="Pang E."/>
            <person name="Cao H."/>
            <person name="Cha H."/>
            <person name="Lin T."/>
            <person name="Zhou Q."/>
            <person name="Shang Y."/>
            <person name="Li Y."/>
            <person name="Ivanov S."/>
            <person name="Sharma T."/>
            <person name="Velzen R.V."/>
            <person name="Ruijter N.D."/>
            <person name="Aanen D.K."/>
            <person name="Win J."/>
            <person name="Kamoun S."/>
            <person name="Bisseling T."/>
            <person name="Huang S."/>
        </authorList>
    </citation>
    <scope>NUCLEOTIDE SEQUENCE [LARGE SCALE GENOMIC DNA]</scope>
    <source>
        <strain evidence="2">DAOM197198w</strain>
    </source>
</reference>
<dbReference type="AlphaFoldDB" id="A0A015IM09"/>
<protein>
    <submittedName>
        <fullName evidence="1">Uncharacterized protein</fullName>
    </submittedName>
</protein>
<name>A0A015IM09_RHIIW</name>
<sequence length="233" mass="27064">MSKVSEEKLKELRESIRSTIDWGAYSKWIAEGEPYEEHEEVLLFLNQKKHESEIAYSKPDDDITLTEEEDIIMEELLTEVPERPIKRPGKRAIISLQPREPKPPPVTMVNIVVKSLDPTKFPIQQRYITKTLNDLNNAGILNNVIGLNVKGKIREFNKEKTKLHPAVSVHDIVPKGLNMYALILPDGQYLILRHIRGRWFRCLAFFTDHNLYSDFLNNFFTNSMNIYNNNNVS</sequence>